<gene>
    <name evidence="1" type="ORF">PBRASI_LOCUS8020</name>
</gene>
<accession>A0A9N9CQC6</accession>
<comment type="caution">
    <text evidence="1">The sequence shown here is derived from an EMBL/GenBank/DDBJ whole genome shotgun (WGS) entry which is preliminary data.</text>
</comment>
<dbReference type="Pfam" id="PF14868">
    <property type="entry name" value="DUF4487"/>
    <property type="match status" value="1"/>
</dbReference>
<proteinExistence type="predicted"/>
<dbReference type="EMBL" id="CAJVPI010001344">
    <property type="protein sequence ID" value="CAG8608227.1"/>
    <property type="molecule type" value="Genomic_DNA"/>
</dbReference>
<keyword evidence="2" id="KW-1185">Reference proteome</keyword>
<dbReference type="Proteomes" id="UP000789739">
    <property type="component" value="Unassembled WGS sequence"/>
</dbReference>
<dbReference type="InterPro" id="IPR027902">
    <property type="entry name" value="DUF4487"/>
</dbReference>
<reference evidence="1" key="1">
    <citation type="submission" date="2021-06" db="EMBL/GenBank/DDBJ databases">
        <authorList>
            <person name="Kallberg Y."/>
            <person name="Tangrot J."/>
            <person name="Rosling A."/>
        </authorList>
    </citation>
    <scope>NUCLEOTIDE SEQUENCE</scope>
    <source>
        <strain evidence="1">BR232B</strain>
    </source>
</reference>
<dbReference type="PANTHER" id="PTHR16071:SF2">
    <property type="entry name" value="FIGNL1-INTERACTING REGULATOR OF RECOMBINATION AND MITOSIS"/>
    <property type="match status" value="1"/>
</dbReference>
<evidence type="ECO:0000313" key="1">
    <source>
        <dbReference type="EMBL" id="CAG8608227.1"/>
    </source>
</evidence>
<dbReference type="AlphaFoldDB" id="A0A9N9CQC6"/>
<sequence>MDEMLSDTSTTAPISLTFVPFHMSYLDLLCTCITRTHSVFKQSFEYTELIINPQESSDASLFDYLRNCTIKSARGILITAKHLLGRTEFINDDNLSQEISNWLRKAHSTLEKYLLFLLDYTLNIGTIKDDRKPSLYRDIANADIAAADFQWYNLSWKYFVKLSAQCDCQYFQEAITLSPVLRSLCRELHKNYAKLLSSLALLDVTNRDIVSNKQLGRQLAIVRFYVAHLLDITKCYAKVIVKDEEQMEEFWRCLIYIRSKLPPENYTQFQLSTQAMRILHDRIVPGINNVFLALANSLKEEHLCIKAICSFVNYTVTTDESTTVTSIGEVEIMYAKIQYLQTILQNFCGYPIQIQTRLVSAPTDSETGAQNCFLLRTFFKLVDDYFIERITASGSPKFNDYSELSDSIDENSRPVNDALYVQIVVTITVLGNILPPTLFVVWEMRLLEALLLSRSHFLCGIIIDCWGCVARSLNPIELDNQIRFLIDLLSHLAINSRPYRRLRRLINRLSYYLPPENQLNIADKYAVKCLSRYCIARIENDADIDKKKLLIACADVWKFLNRLMDEETSSLYNVLFSITEVIHLARHIARKREIESDIKTRLVDLATEALRKITGLAVSGNVPKISKTNLERLVLSLEASLTLLTSLQPLSTTDSMHILDSIAGWLSSNSFFAACVCLMPVCSFIGKCADLELDEDNKAAAFDAFAFICNELLRSTHWVVQHESIAQTVGIVYFVQHTHHLEIIRTLVPQEYQELIVKFTKNMATNYTINNDIKLEVSQWIAAFGGNNRRSRTVRLHSISHRSILSLPSRSMTTQSEPSLPSDDLIVSIRKIRQYLWKCNLTDSAIEFGSEFTTALTDLNAELTQFFQKHNNHVEA</sequence>
<evidence type="ECO:0000313" key="2">
    <source>
        <dbReference type="Proteomes" id="UP000789739"/>
    </source>
</evidence>
<organism evidence="1 2">
    <name type="scientific">Paraglomus brasilianum</name>
    <dbReference type="NCBI Taxonomy" id="144538"/>
    <lineage>
        <taxon>Eukaryota</taxon>
        <taxon>Fungi</taxon>
        <taxon>Fungi incertae sedis</taxon>
        <taxon>Mucoromycota</taxon>
        <taxon>Glomeromycotina</taxon>
        <taxon>Glomeromycetes</taxon>
        <taxon>Paraglomerales</taxon>
        <taxon>Paraglomeraceae</taxon>
        <taxon>Paraglomus</taxon>
    </lineage>
</organism>
<protein>
    <submittedName>
        <fullName evidence="1">2130_t:CDS:1</fullName>
    </submittedName>
</protein>
<name>A0A9N9CQC6_9GLOM</name>
<dbReference type="PANTHER" id="PTHR16071">
    <property type="entry name" value="CHROMOSOME 1 OPEN READING FRAME 112"/>
    <property type="match status" value="1"/>
</dbReference>
<dbReference type="OrthoDB" id="2400174at2759"/>